<dbReference type="InterPro" id="IPR020616">
    <property type="entry name" value="Thiolase_N"/>
</dbReference>
<dbReference type="AlphaFoldDB" id="A0A2I9DRR1"/>
<keyword evidence="3 5" id="KW-0012">Acyltransferase</keyword>
<dbReference type="InterPro" id="IPR020613">
    <property type="entry name" value="Thiolase_CS"/>
</dbReference>
<gene>
    <name evidence="8" type="ORF">DAERI_030233</name>
</gene>
<dbReference type="InterPro" id="IPR002155">
    <property type="entry name" value="Thiolase"/>
</dbReference>
<dbReference type="Pfam" id="PF02803">
    <property type="entry name" value="Thiolase_C"/>
    <property type="match status" value="1"/>
</dbReference>
<dbReference type="RefSeq" id="WP_103128512.1">
    <property type="nucleotide sequence ID" value="NZ_BFAG01000003.1"/>
</dbReference>
<dbReference type="InterPro" id="IPR020617">
    <property type="entry name" value="Thiolase_C"/>
</dbReference>
<feature type="active site" description="Proton acceptor" evidence="4">
    <location>
        <position position="379"/>
    </location>
</feature>
<dbReference type="Proteomes" id="UP000236569">
    <property type="component" value="Unassembled WGS sequence"/>
</dbReference>
<dbReference type="Pfam" id="PF00108">
    <property type="entry name" value="Thiolase_N"/>
    <property type="match status" value="1"/>
</dbReference>
<dbReference type="InterPro" id="IPR016039">
    <property type="entry name" value="Thiolase-like"/>
</dbReference>
<evidence type="ECO:0000259" key="6">
    <source>
        <dbReference type="Pfam" id="PF00108"/>
    </source>
</evidence>
<evidence type="ECO:0000256" key="2">
    <source>
        <dbReference type="ARBA" id="ARBA00022679"/>
    </source>
</evidence>
<organism evidence="8 9">
    <name type="scientific">Deinococcus aerius</name>
    <dbReference type="NCBI Taxonomy" id="200253"/>
    <lineage>
        <taxon>Bacteria</taxon>
        <taxon>Thermotogati</taxon>
        <taxon>Deinococcota</taxon>
        <taxon>Deinococci</taxon>
        <taxon>Deinococcales</taxon>
        <taxon>Deinococcaceae</taxon>
        <taxon>Deinococcus</taxon>
    </lineage>
</organism>
<dbReference type="GO" id="GO:0003988">
    <property type="term" value="F:acetyl-CoA C-acyltransferase activity"/>
    <property type="evidence" value="ECO:0007669"/>
    <property type="project" value="UniProtKB-ARBA"/>
</dbReference>
<dbReference type="InterPro" id="IPR020615">
    <property type="entry name" value="Thiolase_acyl_enz_int_AS"/>
</dbReference>
<evidence type="ECO:0000313" key="9">
    <source>
        <dbReference type="Proteomes" id="UP000236569"/>
    </source>
</evidence>
<keyword evidence="2 5" id="KW-0808">Transferase</keyword>
<comment type="caution">
    <text evidence="8">The sequence shown here is derived from an EMBL/GenBank/DDBJ whole genome shotgun (WGS) entry which is preliminary data.</text>
</comment>
<evidence type="ECO:0000259" key="7">
    <source>
        <dbReference type="Pfam" id="PF02803"/>
    </source>
</evidence>
<keyword evidence="9" id="KW-1185">Reference proteome</keyword>
<evidence type="ECO:0000256" key="5">
    <source>
        <dbReference type="RuleBase" id="RU003557"/>
    </source>
</evidence>
<dbReference type="CDD" id="cd00751">
    <property type="entry name" value="thiolase"/>
    <property type="match status" value="1"/>
</dbReference>
<proteinExistence type="inferred from homology"/>
<dbReference type="PROSITE" id="PS00099">
    <property type="entry name" value="THIOLASE_3"/>
    <property type="match status" value="1"/>
</dbReference>
<feature type="domain" description="Thiolase C-terminal" evidence="7">
    <location>
        <begin position="301"/>
        <end position="422"/>
    </location>
</feature>
<comment type="similarity">
    <text evidence="1 5">Belongs to the thiolase-like superfamily. Thiolase family.</text>
</comment>
<evidence type="ECO:0000313" key="8">
    <source>
        <dbReference type="EMBL" id="GBF05067.1"/>
    </source>
</evidence>
<sequence length="425" mass="44801">MTPSHPLQDRDVVIVSAVRSPVGAIRGSLSSVRPDDLAATVIREAVARAGVSPDEIEEVILGCANQAGEDNRNVARMAALLAGLPHHVGGLTVNRLCASGLSAINTAARAIRNGDGDVYVAGGVESMTRAPLVMPKGAQPFANGNVTVYDTTLGWRFPNPAMEALFPLEAMGETAENIVECSREGRIAGGEITREEQDAFALESQRRVVEALNSGTFKDEIVPIEVKGKKGVTVFDTDEHPRYKREGDTFTLATDEATLAGLKPAFRKGGSVTAGNASGLNDGAAALVLMSAGKARELGLQPLARWVGAATSGVDPRLMGLGPVPAVRKLMNRLEMDLADVDLVEINEAFAAQVIACMRELNVEHERLNIHGGSIALGHPLGMSGARLVTTLAHELQRREGRYGVVSLCVGVGQGEAALIERVEA</sequence>
<dbReference type="FunFam" id="3.40.47.10:FF:000010">
    <property type="entry name" value="Acetyl-CoA acetyltransferase (Thiolase)"/>
    <property type="match status" value="1"/>
</dbReference>
<dbReference type="PANTHER" id="PTHR18919:SF134">
    <property type="entry name" value="BETA-KETOACYL COA THIOLASE FADA3-RELATED"/>
    <property type="match status" value="1"/>
</dbReference>
<dbReference type="PROSITE" id="PS00737">
    <property type="entry name" value="THIOLASE_2"/>
    <property type="match status" value="1"/>
</dbReference>
<evidence type="ECO:0000256" key="1">
    <source>
        <dbReference type="ARBA" id="ARBA00010982"/>
    </source>
</evidence>
<dbReference type="InterPro" id="IPR020610">
    <property type="entry name" value="Thiolase_AS"/>
</dbReference>
<protein>
    <submittedName>
        <fullName evidence="8">Acetyl-CoA C-acetyltransferase</fullName>
    </submittedName>
</protein>
<reference evidence="9" key="1">
    <citation type="submission" date="2018-01" db="EMBL/GenBank/DDBJ databases">
        <title>Draft Genome Sequence of the Radioresistant Bacterium Deinococcus aerius TR0125, Isolated from the Higher Atmosphere above Japan.</title>
        <authorList>
            <person name="Satoh K."/>
            <person name="Arai H."/>
            <person name="Sanzen T."/>
            <person name="Kawaguchi Y."/>
            <person name="Hayashi H."/>
            <person name="Yokobori S."/>
            <person name="Yamagishi A."/>
            <person name="Oono Y."/>
            <person name="Narumi I."/>
        </authorList>
    </citation>
    <scope>NUCLEOTIDE SEQUENCE [LARGE SCALE GENOMIC DNA]</scope>
    <source>
        <strain evidence="9">TR0125</strain>
    </source>
</reference>
<dbReference type="PIRSF" id="PIRSF000429">
    <property type="entry name" value="Ac-CoA_Ac_transf"/>
    <property type="match status" value="1"/>
</dbReference>
<accession>A0A2I9DRR1</accession>
<feature type="active site" description="Proton acceptor" evidence="4">
    <location>
        <position position="409"/>
    </location>
</feature>
<dbReference type="Gene3D" id="3.40.47.10">
    <property type="match status" value="1"/>
</dbReference>
<dbReference type="PANTHER" id="PTHR18919">
    <property type="entry name" value="ACETYL-COA C-ACYLTRANSFERASE"/>
    <property type="match status" value="1"/>
</dbReference>
<feature type="domain" description="Thiolase N-terminal" evidence="6">
    <location>
        <begin position="12"/>
        <end position="292"/>
    </location>
</feature>
<feature type="active site" description="Acyl-thioester intermediate" evidence="4">
    <location>
        <position position="97"/>
    </location>
</feature>
<evidence type="ECO:0000256" key="3">
    <source>
        <dbReference type="ARBA" id="ARBA00023315"/>
    </source>
</evidence>
<dbReference type="OrthoDB" id="9764892at2"/>
<name>A0A2I9DRR1_9DEIO</name>
<dbReference type="PROSITE" id="PS00098">
    <property type="entry name" value="THIOLASE_1"/>
    <property type="match status" value="1"/>
</dbReference>
<dbReference type="EMBL" id="BFAG01000003">
    <property type="protein sequence ID" value="GBF05067.1"/>
    <property type="molecule type" value="Genomic_DNA"/>
</dbReference>
<dbReference type="SUPFAM" id="SSF53901">
    <property type="entry name" value="Thiolase-like"/>
    <property type="match status" value="2"/>
</dbReference>
<evidence type="ECO:0000256" key="4">
    <source>
        <dbReference type="PIRSR" id="PIRSR000429-1"/>
    </source>
</evidence>
<dbReference type="NCBIfam" id="TIGR01930">
    <property type="entry name" value="AcCoA-C-Actrans"/>
    <property type="match status" value="1"/>
</dbReference>